<evidence type="ECO:0000313" key="3">
    <source>
        <dbReference type="Proteomes" id="UP001178507"/>
    </source>
</evidence>
<dbReference type="AlphaFoldDB" id="A0AA36IF40"/>
<feature type="region of interest" description="Disordered" evidence="1">
    <location>
        <begin position="213"/>
        <end position="248"/>
    </location>
</feature>
<dbReference type="PANTHER" id="PTHR43462:SF2">
    <property type="entry name" value="THREONYL AND ALANYL TRNA SYNTHETASE SECOND ADDITIONAL DOMAIN-CONTAINING PROTEIN"/>
    <property type="match status" value="1"/>
</dbReference>
<dbReference type="PANTHER" id="PTHR43462">
    <property type="entry name" value="ALANYL-TRNA EDITING PROTEIN"/>
    <property type="match status" value="1"/>
</dbReference>
<feature type="compositionally biased region" description="Acidic residues" evidence="1">
    <location>
        <begin position="512"/>
        <end position="528"/>
    </location>
</feature>
<feature type="compositionally biased region" description="Low complexity" evidence="1">
    <location>
        <begin position="932"/>
        <end position="942"/>
    </location>
</feature>
<proteinExistence type="predicted"/>
<dbReference type="InterPro" id="IPR051335">
    <property type="entry name" value="Alanyl-tRNA_Editing_Enzymes"/>
</dbReference>
<reference evidence="2" key="1">
    <citation type="submission" date="2023-08" db="EMBL/GenBank/DDBJ databases">
        <authorList>
            <person name="Chen Y."/>
            <person name="Shah S."/>
            <person name="Dougan E. K."/>
            <person name="Thang M."/>
            <person name="Chan C."/>
        </authorList>
    </citation>
    <scope>NUCLEOTIDE SEQUENCE</scope>
</reference>
<gene>
    <name evidence="2" type="ORF">EVOR1521_LOCUS12163</name>
</gene>
<accession>A0AA36IF40</accession>
<name>A0AA36IF40_9DINO</name>
<feature type="compositionally biased region" description="Low complexity" evidence="1">
    <location>
        <begin position="443"/>
        <end position="463"/>
    </location>
</feature>
<dbReference type="InterPro" id="IPR018163">
    <property type="entry name" value="Thr/Ala-tRNA-synth_IIc_edit"/>
</dbReference>
<dbReference type="Proteomes" id="UP001178507">
    <property type="component" value="Unassembled WGS sequence"/>
</dbReference>
<feature type="region of interest" description="Disordered" evidence="1">
    <location>
        <begin position="443"/>
        <end position="604"/>
    </location>
</feature>
<dbReference type="SUPFAM" id="SSF55186">
    <property type="entry name" value="ThrRS/AlaRS common domain"/>
    <property type="match status" value="1"/>
</dbReference>
<feature type="compositionally biased region" description="Acidic residues" evidence="1">
    <location>
        <begin position="592"/>
        <end position="601"/>
    </location>
</feature>
<dbReference type="Gene3D" id="3.30.980.10">
    <property type="entry name" value="Threonyl-trna Synthetase, Chain A, domain 2"/>
    <property type="match status" value="1"/>
</dbReference>
<dbReference type="EMBL" id="CAUJNA010001258">
    <property type="protein sequence ID" value="CAJ1385586.1"/>
    <property type="molecule type" value="Genomic_DNA"/>
</dbReference>
<dbReference type="SUPFAM" id="SSF50249">
    <property type="entry name" value="Nucleic acid-binding proteins"/>
    <property type="match status" value="1"/>
</dbReference>
<dbReference type="InterPro" id="IPR012340">
    <property type="entry name" value="NA-bd_OB-fold"/>
</dbReference>
<comment type="caution">
    <text evidence="2">The sequence shown here is derived from an EMBL/GenBank/DDBJ whole genome shotgun (WGS) entry which is preliminary data.</text>
</comment>
<evidence type="ECO:0000313" key="2">
    <source>
        <dbReference type="EMBL" id="CAJ1385586.1"/>
    </source>
</evidence>
<keyword evidence="3" id="KW-1185">Reference proteome</keyword>
<dbReference type="GO" id="GO:0000166">
    <property type="term" value="F:nucleotide binding"/>
    <property type="evidence" value="ECO:0007669"/>
    <property type="project" value="InterPro"/>
</dbReference>
<organism evidence="2 3">
    <name type="scientific">Effrenium voratum</name>
    <dbReference type="NCBI Taxonomy" id="2562239"/>
    <lineage>
        <taxon>Eukaryota</taxon>
        <taxon>Sar</taxon>
        <taxon>Alveolata</taxon>
        <taxon>Dinophyceae</taxon>
        <taxon>Suessiales</taxon>
        <taxon>Symbiodiniaceae</taxon>
        <taxon>Effrenium</taxon>
    </lineage>
</organism>
<feature type="compositionally biased region" description="Low complexity" evidence="1">
    <location>
        <begin position="226"/>
        <end position="248"/>
    </location>
</feature>
<feature type="region of interest" description="Disordered" evidence="1">
    <location>
        <begin position="919"/>
        <end position="964"/>
    </location>
</feature>
<evidence type="ECO:0000256" key="1">
    <source>
        <dbReference type="SAM" id="MobiDB-lite"/>
    </source>
</evidence>
<protein>
    <submittedName>
        <fullName evidence="2">Uncharacterized protein</fullName>
    </submittedName>
</protein>
<sequence>MTVTCQVDESTRRSNARLHSAGHLLDVAIFGLGFRWQPGKGYHFADGPYVEYIPSKDGRQLDMKDAKAKDVAMAEMADKMKELIAKKVATEVGFVNGMRTITMDGVSCGCGGTHVELSSEIGEVLSWKGRFGWIRPEKRINHEEAAKHGGRVYVHISDVEGRQELSENSRVSFLAYGDGDGLGAEQVRVEGQALGRDIIAGVATVVRTRATQRGYGVGPSAPPRPAGTAGAGAAAPGAPGAPGAPAAAGAAGAASAKGQGNSSSSTANGMAMAAEAAFKYIPPPGTVRWWKDLVGDCCPISLTQLEELSVDPFGLLGTSENDEALPSEGIWGKAGEMMVRNNQQQAVHWFDGMFLASFLVSSGQLIDPVNRRSLSRGECKSLDEYIQAHGFPAVHVTDAYDLARAVKTTSQASDGPAAARMAILEREAASMLRSLFDFRTVGSRGAQASGPPAPATGPGKEAPVLQQTHWPALGEQAAQDRKPSVQQPSSERRIRTCTQRTVHNDGGLQVVDDTEFDIEYEEEEEEQSPPDPTLADSAASVPRRTRLARLPRRDGAQITFSVTGRAREPIEGRGGGARTAATSTPQPRLEEATSDSEDEQESGALEVEDWRCDHHCAALANQRIRPECAPILSLADSTAVGFGDKYGVQVVDASSRLAVSLVAARGSMDDVVDCDLAVVICCGWNNVPKTGDKCTAMHRRSLVNLCSELQLLRHWEQDAVDMRHAGYFAREFDRTFVDDGQQYAEFCNFASTQSVNLFREYVRQFYQTLKKGAQLNKLEPGWVPYGWVYLLKEDKLVTNKALQVMQLTKPIPDTDGWKEDRTRADTAHQAAKGHRTQASAAQVVACRPLDGDLAVEMQVLSAWLAWTSDLQVQCLVGQGLVKPQAYDALTCVWCRKQEKLFRLQSLAAVFQHFESQSHVRSQDDGGVTHTHPAPQEQQPQVEQEQEPTDGEPVNDSSGLEWSSDKHLPTRDELIELSKEQQEAILGGSGDLSFNMSPWIRALVSIVYDFNEGLPQYCAEQVLVLSNCKTTPVTKNPVLLKFRGKCVEEEVLSSQSKLLGMCYSLLGAALGAWAVAAGHDDSKFWEASDVFLMIANCQAIKREQSLRKDAPFPDSKFRILRKMVDGKEVLAFRVVPTAARQFDNPTVSQYYNGNSVKLHRAVVQSQSSHNPQQQPAKRQRQGFPGLVWRSGWHYGWHRGDHSEWEAGWQDRQHSGWESGWQNR</sequence>